<name>A0A9Q9TV00_CLODI</name>
<dbReference type="AlphaFoldDB" id="A0A9Q9TV00"/>
<dbReference type="Proteomes" id="UP000189137">
    <property type="component" value="Unassembled WGS sequence"/>
</dbReference>
<accession>A0A9Q9TV00</accession>
<comment type="caution">
    <text evidence="3">The sequence shown here is derived from an EMBL/GenBank/DDBJ whole genome shotgun (WGS) entry which is preliminary data.</text>
</comment>
<dbReference type="Proteomes" id="UP000411588">
    <property type="component" value="Unassembled WGS sequence"/>
</dbReference>
<protein>
    <submittedName>
        <fullName evidence="4">ADP-ribosyltransferase subunit CdtA</fullName>
    </submittedName>
</protein>
<reference evidence="1" key="2">
    <citation type="journal article" date="2018" name="Genome Biol.">
        <title>SKESA: strategic k-mer extension for scrupulous assemblies.</title>
        <authorList>
            <person name="Souvorov A."/>
            <person name="Agarwala R."/>
            <person name="Lipman D.J."/>
        </authorList>
    </citation>
    <scope>NUCLEOTIDE SEQUENCE</scope>
    <source>
        <strain evidence="1">HN1000</strain>
    </source>
</reference>
<dbReference type="Proteomes" id="UP000878956">
    <property type="component" value="Unassembled WGS sequence"/>
</dbReference>
<evidence type="ECO:0000313" key="1">
    <source>
        <dbReference type="EMBL" id="HBH1543579.1"/>
    </source>
</evidence>
<dbReference type="EMBL" id="FUPS01000005">
    <property type="protein sequence ID" value="SJS32113.1"/>
    <property type="molecule type" value="Genomic_DNA"/>
</dbReference>
<dbReference type="EMBL" id="CAADAN010000001">
    <property type="protein sequence ID" value="VFD29092.1"/>
    <property type="molecule type" value="Genomic_DNA"/>
</dbReference>
<proteinExistence type="predicted"/>
<dbReference type="EMBL" id="DAEPXK010000041">
    <property type="protein sequence ID" value="HBH1543579.1"/>
    <property type="molecule type" value="Genomic_DNA"/>
</dbReference>
<sequence>MKKFRKHKSISNCISILLILYLTLGSLLPNNIYAQDLQSYSGKVCNTTYKAPIERSEGFF</sequence>
<evidence type="ECO:0000313" key="6">
    <source>
        <dbReference type="Proteomes" id="UP000411588"/>
    </source>
</evidence>
<dbReference type="EMBL" id="DAEPXK010000140">
    <property type="protein sequence ID" value="HBH1544666.1"/>
    <property type="molecule type" value="Genomic_DNA"/>
</dbReference>
<evidence type="ECO:0000313" key="2">
    <source>
        <dbReference type="EMBL" id="HBH1544666.1"/>
    </source>
</evidence>
<reference evidence="1" key="3">
    <citation type="submission" date="2021-06" db="EMBL/GenBank/DDBJ databases">
        <authorList>
            <consortium name="NCBI Pathogen Detection Project"/>
        </authorList>
    </citation>
    <scope>NUCLEOTIDE SEQUENCE</scope>
    <source>
        <strain evidence="1">HN1000</strain>
    </source>
</reference>
<evidence type="ECO:0000313" key="3">
    <source>
        <dbReference type="EMBL" id="SJS32113.1"/>
    </source>
</evidence>
<evidence type="ECO:0000313" key="4">
    <source>
        <dbReference type="EMBL" id="VFD29092.1"/>
    </source>
</evidence>
<evidence type="ECO:0000313" key="5">
    <source>
        <dbReference type="Proteomes" id="UP000189137"/>
    </source>
</evidence>
<reference evidence="3 5" key="1">
    <citation type="submission" date="2017-02" db="EMBL/GenBank/DDBJ databases">
        <authorList>
            <consortium name="Pathogen Informatics"/>
        </authorList>
    </citation>
    <scope>NUCLEOTIDE SEQUENCE [LARGE SCALE GENOMIC DNA]</scope>
    <source>
        <strain evidence="6">clo34</strain>
        <strain evidence="4">Clo34</strain>
        <strain evidence="3 5">VRECD0157</strain>
    </source>
</reference>
<organism evidence="3 5">
    <name type="scientific">Clostridioides difficile</name>
    <name type="common">Peptoclostridium difficile</name>
    <dbReference type="NCBI Taxonomy" id="1496"/>
    <lineage>
        <taxon>Bacteria</taxon>
        <taxon>Bacillati</taxon>
        <taxon>Bacillota</taxon>
        <taxon>Clostridia</taxon>
        <taxon>Peptostreptococcales</taxon>
        <taxon>Peptostreptococcaceae</taxon>
        <taxon>Clostridioides</taxon>
    </lineage>
</organism>
<gene>
    <name evidence="1" type="ORF">KRM00_003108</name>
    <name evidence="2" type="ORF">KRM00_004269</name>
    <name evidence="4" type="ORF">SAMEA1402399_00126</name>
    <name evidence="3" type="ORF">SAMEA3375112_01815</name>
</gene>